<dbReference type="AlphaFoldDB" id="A0A2G5VCU8"/>
<name>A0A2G5VCU8_9PELO</name>
<organism evidence="1 2">
    <name type="scientific">Caenorhabditis nigoni</name>
    <dbReference type="NCBI Taxonomy" id="1611254"/>
    <lineage>
        <taxon>Eukaryota</taxon>
        <taxon>Metazoa</taxon>
        <taxon>Ecdysozoa</taxon>
        <taxon>Nematoda</taxon>
        <taxon>Chromadorea</taxon>
        <taxon>Rhabditida</taxon>
        <taxon>Rhabditina</taxon>
        <taxon>Rhabditomorpha</taxon>
        <taxon>Rhabditoidea</taxon>
        <taxon>Rhabditidae</taxon>
        <taxon>Peloderinae</taxon>
        <taxon>Caenorhabditis</taxon>
    </lineage>
</organism>
<dbReference type="OrthoDB" id="5910028at2759"/>
<dbReference type="PANTHER" id="PTHR31379">
    <property type="entry name" value="F-BOX C PROTEIN-RELATED-RELATED"/>
    <property type="match status" value="1"/>
</dbReference>
<reference evidence="2" key="1">
    <citation type="submission" date="2017-10" db="EMBL/GenBank/DDBJ databases">
        <title>Rapid genome shrinkage in a self-fertile nematode reveals novel sperm competition proteins.</title>
        <authorList>
            <person name="Yin D."/>
            <person name="Schwarz E.M."/>
            <person name="Thomas C.G."/>
            <person name="Felde R.L."/>
            <person name="Korf I.F."/>
            <person name="Cutter A.D."/>
            <person name="Schartner C.M."/>
            <person name="Ralston E.J."/>
            <person name="Meyer B.J."/>
            <person name="Haag E.S."/>
        </authorList>
    </citation>
    <scope>NUCLEOTIDE SEQUENCE [LARGE SCALE GENOMIC DNA]</scope>
    <source>
        <strain evidence="2">JU1422</strain>
    </source>
</reference>
<protein>
    <recommendedName>
        <fullName evidence="3">DUF38 domain-containing protein</fullName>
    </recommendedName>
</protein>
<dbReference type="Proteomes" id="UP000230233">
    <property type="component" value="Chromosome II"/>
</dbReference>
<gene>
    <name evidence="1" type="primary">Cnig_chr_II.g8149</name>
    <name evidence="1" type="ORF">B9Z55_008149</name>
</gene>
<dbReference type="EMBL" id="PDUG01000002">
    <property type="protein sequence ID" value="PIC49599.1"/>
    <property type="molecule type" value="Genomic_DNA"/>
</dbReference>
<dbReference type="PANTHER" id="PTHR31379:SF1">
    <property type="entry name" value="F-BOX C PROTEIN-RELATED"/>
    <property type="match status" value="1"/>
</dbReference>
<evidence type="ECO:0008006" key="3">
    <source>
        <dbReference type="Google" id="ProtNLM"/>
    </source>
</evidence>
<dbReference type="InterPro" id="IPR021942">
    <property type="entry name" value="DUF3557"/>
</dbReference>
<keyword evidence="2" id="KW-1185">Reference proteome</keyword>
<sequence>MRVSRSKLIWMSSLPVPTLKIQGRTCHFPGPLPPWFHQVKAQQEQDEREQRDTGAPSDQSVLEAVEALRRLSLQLPTKDEPSHMALLKFDSEQLLINGQKISPIVPGRQVHMKRLSALLGTNVTHTVETVSVKNLDVLGGLPRNIKLQASIFVLYDDTKETYEILRKWIQPSSFPLKAIGIEIASPMDAVFQNLITASDCKKLSVFLPMCATGPGDWADPFIRLQHPFFEITEAPSQIFSIGNFLGIVYNWMEHPRPLGHKIGLLTRNVELYFEGVKSKLGAKALKTGGSVVFPNVFLLPMSGSKSLELVISGSKSPYFEKELMSPNPVLWMVQMEVNEQQQQGSTRGN</sequence>
<dbReference type="Pfam" id="PF12078">
    <property type="entry name" value="DUF3557"/>
    <property type="match status" value="1"/>
</dbReference>
<accession>A0A2G5VCU8</accession>
<evidence type="ECO:0000313" key="2">
    <source>
        <dbReference type="Proteomes" id="UP000230233"/>
    </source>
</evidence>
<proteinExistence type="predicted"/>
<evidence type="ECO:0000313" key="1">
    <source>
        <dbReference type="EMBL" id="PIC49599.1"/>
    </source>
</evidence>
<comment type="caution">
    <text evidence="1">The sequence shown here is derived from an EMBL/GenBank/DDBJ whole genome shotgun (WGS) entry which is preliminary data.</text>
</comment>